<feature type="transmembrane region" description="Helical" evidence="5">
    <location>
        <begin position="16"/>
        <end position="37"/>
    </location>
</feature>
<keyword evidence="4 5" id="KW-0472">Membrane</keyword>
<protein>
    <submittedName>
        <fullName evidence="7">O-acetylserine/cysteine efflux transporter</fullName>
    </submittedName>
</protein>
<dbReference type="InterPro" id="IPR037185">
    <property type="entry name" value="EmrE-like"/>
</dbReference>
<proteinExistence type="predicted"/>
<dbReference type="Gene3D" id="1.10.3730.20">
    <property type="match status" value="1"/>
</dbReference>
<dbReference type="EMBL" id="JBEPSH010000002">
    <property type="protein sequence ID" value="MET4576253.1"/>
    <property type="molecule type" value="Genomic_DNA"/>
</dbReference>
<feature type="transmembrane region" description="Helical" evidence="5">
    <location>
        <begin position="225"/>
        <end position="245"/>
    </location>
</feature>
<evidence type="ECO:0000313" key="8">
    <source>
        <dbReference type="Proteomes" id="UP001549320"/>
    </source>
</evidence>
<dbReference type="Proteomes" id="UP001549320">
    <property type="component" value="Unassembled WGS sequence"/>
</dbReference>
<dbReference type="RefSeq" id="WP_354442235.1">
    <property type="nucleotide sequence ID" value="NZ_JBEPSH010000002.1"/>
</dbReference>
<feature type="transmembrane region" description="Helical" evidence="5">
    <location>
        <begin position="70"/>
        <end position="90"/>
    </location>
</feature>
<gene>
    <name evidence="7" type="ORF">ABIE13_001353</name>
</gene>
<dbReference type="SUPFAM" id="SSF103481">
    <property type="entry name" value="Multidrug resistance efflux transporter EmrE"/>
    <property type="match status" value="2"/>
</dbReference>
<keyword evidence="3 5" id="KW-1133">Transmembrane helix</keyword>
<dbReference type="InterPro" id="IPR050638">
    <property type="entry name" value="AA-Vitamin_Transporters"/>
</dbReference>
<evidence type="ECO:0000256" key="5">
    <source>
        <dbReference type="SAM" id="Phobius"/>
    </source>
</evidence>
<feature type="domain" description="EamA" evidence="6">
    <location>
        <begin position="157"/>
        <end position="299"/>
    </location>
</feature>
<feature type="transmembrane region" description="Helical" evidence="5">
    <location>
        <begin position="43"/>
        <end position="61"/>
    </location>
</feature>
<dbReference type="PANTHER" id="PTHR32322:SF9">
    <property type="entry name" value="AMINO-ACID METABOLITE EFFLUX PUMP-RELATED"/>
    <property type="match status" value="1"/>
</dbReference>
<evidence type="ECO:0000256" key="1">
    <source>
        <dbReference type="ARBA" id="ARBA00004141"/>
    </source>
</evidence>
<evidence type="ECO:0000256" key="4">
    <source>
        <dbReference type="ARBA" id="ARBA00023136"/>
    </source>
</evidence>
<dbReference type="InterPro" id="IPR000620">
    <property type="entry name" value="EamA_dom"/>
</dbReference>
<evidence type="ECO:0000259" key="6">
    <source>
        <dbReference type="Pfam" id="PF00892"/>
    </source>
</evidence>
<accession>A0ABV2Q6P6</accession>
<feature type="transmembrane region" description="Helical" evidence="5">
    <location>
        <begin position="257"/>
        <end position="277"/>
    </location>
</feature>
<feature type="transmembrane region" description="Helical" evidence="5">
    <location>
        <begin position="283"/>
        <end position="305"/>
    </location>
</feature>
<evidence type="ECO:0000313" key="7">
    <source>
        <dbReference type="EMBL" id="MET4576253.1"/>
    </source>
</evidence>
<keyword evidence="8" id="KW-1185">Reference proteome</keyword>
<evidence type="ECO:0000256" key="3">
    <source>
        <dbReference type="ARBA" id="ARBA00022989"/>
    </source>
</evidence>
<dbReference type="PANTHER" id="PTHR32322">
    <property type="entry name" value="INNER MEMBRANE TRANSPORTER"/>
    <property type="match status" value="1"/>
</dbReference>
<keyword evidence="2 5" id="KW-0812">Transmembrane</keyword>
<reference evidence="7 8" key="1">
    <citation type="submission" date="2024-06" db="EMBL/GenBank/DDBJ databases">
        <title>Sorghum-associated microbial communities from plants grown in Nebraska, USA.</title>
        <authorList>
            <person name="Schachtman D."/>
        </authorList>
    </citation>
    <scope>NUCLEOTIDE SEQUENCE [LARGE SCALE GENOMIC DNA]</scope>
    <source>
        <strain evidence="7 8">2709</strain>
    </source>
</reference>
<name>A0ABV2Q6P6_9BURK</name>
<comment type="caution">
    <text evidence="7">The sequence shown here is derived from an EMBL/GenBank/DDBJ whole genome shotgun (WGS) entry which is preliminary data.</text>
</comment>
<feature type="transmembrane region" description="Helical" evidence="5">
    <location>
        <begin position="188"/>
        <end position="210"/>
    </location>
</feature>
<comment type="subcellular location">
    <subcellularLocation>
        <location evidence="1">Membrane</location>
        <topology evidence="1">Multi-pass membrane protein</topology>
    </subcellularLocation>
</comment>
<evidence type="ECO:0000256" key="2">
    <source>
        <dbReference type="ARBA" id="ARBA00022692"/>
    </source>
</evidence>
<feature type="transmembrane region" description="Helical" evidence="5">
    <location>
        <begin position="96"/>
        <end position="118"/>
    </location>
</feature>
<feature type="transmembrane region" description="Helical" evidence="5">
    <location>
        <begin position="156"/>
        <end position="176"/>
    </location>
</feature>
<feature type="transmembrane region" description="Helical" evidence="5">
    <location>
        <begin position="125"/>
        <end position="144"/>
    </location>
</feature>
<organism evidence="7 8">
    <name type="scientific">Ottowia thiooxydans</name>
    <dbReference type="NCBI Taxonomy" id="219182"/>
    <lineage>
        <taxon>Bacteria</taxon>
        <taxon>Pseudomonadati</taxon>
        <taxon>Pseudomonadota</taxon>
        <taxon>Betaproteobacteria</taxon>
        <taxon>Burkholderiales</taxon>
        <taxon>Comamonadaceae</taxon>
        <taxon>Ottowia</taxon>
    </lineage>
</organism>
<dbReference type="Pfam" id="PF00892">
    <property type="entry name" value="EamA"/>
    <property type="match status" value="2"/>
</dbReference>
<feature type="domain" description="EamA" evidence="6">
    <location>
        <begin position="18"/>
        <end position="139"/>
    </location>
</feature>
<sequence>MSSASPTQSPLQGRDLTAALGVVIIWGLNFVAMKLSLRDFTPFQLGAIRYVFAALPLVFLVKRPQLPWRWLLYYGLAQGVGQFGLLFVALQAGMTAAMASVVMQTQLFFTTLLGVVLLHERISGPLRVGLALAAVGLACFALNFSTGGTASGGTTLLGLLLNLSAAAMWGTANVITRKAQQAHPDYDALGFVVWSSIVPIMPFVALSLLFDPPALRWQWLHASPGAWLGAAYLGWIATILAYAMWTGLFKRHPANRVAPFSLGVPVVGLAAGMGLLGERITTWQWAGIAFVLVALIVVMFGGSLARRARNHATGTDGARRP</sequence>